<keyword evidence="1" id="KW-1133">Transmembrane helix</keyword>
<name>A0A174FL44_PARDI</name>
<sequence>MGNPYDDYVSLLLIYVMYYTMKSVCVIAVILPKNQKTSSNMSEKNITFEDLPKAMSWLMDKLNELDSKIDGLNNQNQSVPTEQWMNLKELCDYIPSHPAEQTVYGWTSCHLIPFHKRGKRIMFLKSEIDEWLHAGKIKSDKNLEDEAAQFIKSKRNTKF</sequence>
<evidence type="ECO:0000313" key="3">
    <source>
        <dbReference type="EMBL" id="CUO49658.1"/>
    </source>
</evidence>
<keyword evidence="1" id="KW-0472">Membrane</keyword>
<dbReference type="EMBL" id="CYYK01000008">
    <property type="protein sequence ID" value="CUO49658.1"/>
    <property type="molecule type" value="Genomic_DNA"/>
</dbReference>
<evidence type="ECO:0000313" key="5">
    <source>
        <dbReference type="Proteomes" id="UP000095455"/>
    </source>
</evidence>
<evidence type="ECO:0000313" key="6">
    <source>
        <dbReference type="Proteomes" id="UP000441609"/>
    </source>
</evidence>
<reference evidence="3 5" key="1">
    <citation type="submission" date="2015-09" db="EMBL/GenBank/DDBJ databases">
        <authorList>
            <consortium name="Pathogen Informatics"/>
        </authorList>
    </citation>
    <scope>NUCLEOTIDE SEQUENCE [LARGE SCALE GENOMIC DNA]</scope>
    <source>
        <strain evidence="3 5">2789STDY5608822</strain>
    </source>
</reference>
<reference evidence="4 6" key="2">
    <citation type="journal article" date="2019" name="Nat. Med.">
        <title>A library of human gut bacterial isolates paired with longitudinal multiomics data enables mechanistic microbiome research.</title>
        <authorList>
            <person name="Poyet M."/>
            <person name="Groussin M."/>
            <person name="Gibbons S.M."/>
            <person name="Avila-Pacheco J."/>
            <person name="Jiang X."/>
            <person name="Kearney S.M."/>
            <person name="Perrotta A.R."/>
            <person name="Berdy B."/>
            <person name="Zhao S."/>
            <person name="Lieberman T.D."/>
            <person name="Swanson P.K."/>
            <person name="Smith M."/>
            <person name="Roesemann S."/>
            <person name="Alexander J.E."/>
            <person name="Rich S.A."/>
            <person name="Livny J."/>
            <person name="Vlamakis H."/>
            <person name="Clish C."/>
            <person name="Bullock K."/>
            <person name="Deik A."/>
            <person name="Scott J."/>
            <person name="Pierce K.A."/>
            <person name="Xavier R.J."/>
            <person name="Alm E.J."/>
        </authorList>
    </citation>
    <scope>NUCLEOTIDE SEQUENCE [LARGE SCALE GENOMIC DNA]</scope>
    <source>
        <strain evidence="4 6">BIOML-A20</strain>
    </source>
</reference>
<dbReference type="AlphaFoldDB" id="A0A174FL44"/>
<dbReference type="InterPro" id="IPR041657">
    <property type="entry name" value="HTH_17"/>
</dbReference>
<evidence type="ECO:0000259" key="2">
    <source>
        <dbReference type="Pfam" id="PF12728"/>
    </source>
</evidence>
<evidence type="ECO:0000256" key="1">
    <source>
        <dbReference type="SAM" id="Phobius"/>
    </source>
</evidence>
<proteinExistence type="predicted"/>
<protein>
    <submittedName>
        <fullName evidence="3 4">Helix-turn-helix domain</fullName>
    </submittedName>
</protein>
<accession>A0A174FL44</accession>
<feature type="domain" description="Helix-turn-helix" evidence="2">
    <location>
        <begin position="85"/>
        <end position="133"/>
    </location>
</feature>
<dbReference type="Proteomes" id="UP000095455">
    <property type="component" value="Unassembled WGS sequence"/>
</dbReference>
<keyword evidence="1" id="KW-0812">Transmembrane</keyword>
<evidence type="ECO:0000313" key="4">
    <source>
        <dbReference type="EMBL" id="MSB74142.1"/>
    </source>
</evidence>
<comment type="caution">
    <text evidence="3">The sequence shown here is derived from an EMBL/GenBank/DDBJ whole genome shotgun (WGS) entry which is preliminary data.</text>
</comment>
<gene>
    <name evidence="3" type="ORF">ERS852380_02430</name>
    <name evidence="4" type="ORF">GKD70_12770</name>
</gene>
<dbReference type="Proteomes" id="UP000441609">
    <property type="component" value="Unassembled WGS sequence"/>
</dbReference>
<dbReference type="Pfam" id="PF12728">
    <property type="entry name" value="HTH_17"/>
    <property type="match status" value="1"/>
</dbReference>
<dbReference type="EMBL" id="WKMO01000010">
    <property type="protein sequence ID" value="MSB74142.1"/>
    <property type="molecule type" value="Genomic_DNA"/>
</dbReference>
<feature type="transmembrane region" description="Helical" evidence="1">
    <location>
        <begin position="12"/>
        <end position="31"/>
    </location>
</feature>
<organism evidence="3 5">
    <name type="scientific">Parabacteroides distasonis</name>
    <dbReference type="NCBI Taxonomy" id="823"/>
    <lineage>
        <taxon>Bacteria</taxon>
        <taxon>Pseudomonadati</taxon>
        <taxon>Bacteroidota</taxon>
        <taxon>Bacteroidia</taxon>
        <taxon>Bacteroidales</taxon>
        <taxon>Tannerellaceae</taxon>
        <taxon>Parabacteroides</taxon>
    </lineage>
</organism>